<comment type="subcellular location">
    <subcellularLocation>
        <location evidence="1">Endomembrane system</location>
        <topology evidence="1">Multi-pass membrane protein</topology>
    </subcellularLocation>
</comment>
<evidence type="ECO:0000313" key="10">
    <source>
        <dbReference type="EMBL" id="MBB5684575.1"/>
    </source>
</evidence>
<dbReference type="PANTHER" id="PTHR21624">
    <property type="entry name" value="STEROL DESATURASE-RELATED PROTEIN"/>
    <property type="match status" value="1"/>
</dbReference>
<dbReference type="GO" id="GO:0006643">
    <property type="term" value="P:membrane lipid metabolic process"/>
    <property type="evidence" value="ECO:0007669"/>
    <property type="project" value="TreeGrafter"/>
</dbReference>
<evidence type="ECO:0000256" key="5">
    <source>
        <dbReference type="ARBA" id="ARBA00023098"/>
    </source>
</evidence>
<dbReference type="Pfam" id="PF04116">
    <property type="entry name" value="FA_hydroxylase"/>
    <property type="match status" value="1"/>
</dbReference>
<evidence type="ECO:0000256" key="2">
    <source>
        <dbReference type="ARBA" id="ARBA00022692"/>
    </source>
</evidence>
<feature type="transmembrane region" description="Helical" evidence="8">
    <location>
        <begin position="40"/>
        <end position="67"/>
    </location>
</feature>
<dbReference type="PANTHER" id="PTHR21624:SF1">
    <property type="entry name" value="ALKYLGLYCEROL MONOOXYGENASE"/>
    <property type="match status" value="1"/>
</dbReference>
<feature type="domain" description="Fatty acid hydroxylase" evidence="9">
    <location>
        <begin position="83"/>
        <end position="217"/>
    </location>
</feature>
<dbReference type="RefSeq" id="WP_184015015.1">
    <property type="nucleotide sequence ID" value="NZ_JACIJC010000001.1"/>
</dbReference>
<evidence type="ECO:0000256" key="7">
    <source>
        <dbReference type="SAM" id="MobiDB-lite"/>
    </source>
</evidence>
<name>A0A7W9EE30_9SPHN</name>
<reference evidence="10 11" key="1">
    <citation type="submission" date="2020-08" db="EMBL/GenBank/DDBJ databases">
        <title>Genomic Encyclopedia of Type Strains, Phase IV (KMG-IV): sequencing the most valuable type-strain genomes for metagenomic binning, comparative biology and taxonomic classification.</title>
        <authorList>
            <person name="Goeker M."/>
        </authorList>
    </citation>
    <scope>NUCLEOTIDE SEQUENCE [LARGE SCALE GENOMIC DNA]</scope>
    <source>
        <strain evidence="10 11">DSM 25079</strain>
    </source>
</reference>
<keyword evidence="5" id="KW-0443">Lipid metabolism</keyword>
<keyword evidence="3 8" id="KW-1133">Transmembrane helix</keyword>
<feature type="region of interest" description="Disordered" evidence="7">
    <location>
        <begin position="295"/>
        <end position="315"/>
    </location>
</feature>
<feature type="transmembrane region" description="Helical" evidence="8">
    <location>
        <begin position="143"/>
        <end position="166"/>
    </location>
</feature>
<sequence>MADLPNPVDFAVPVFILLVLGEMVLARFRDPSRYNAKDTLTSLSLGLGSSIAGVLSAGAIAAMALWFWDHRLLDIPYAWWAWPLCFVLDDLAYYAFHRAAHRVRWFWASHVIHHSSQHYNLSTALRQTWTGFFSLAFLFRLPLFLIGFPPAMVLFCAGLNLIYQFWIHTEAIRRMPRWFEAVMNTPSHHRVHHATNPRYLDRNYAGVFIIWDRVFGSFTPELDEDKPRYGIVKNLGSFNLLWAAFHEWIGIARDVWRAPGLENKLGYMFSPPGWSHDGSRESSETIRARWAAREAARRAPGDAETALPPSEMTLT</sequence>
<evidence type="ECO:0000256" key="3">
    <source>
        <dbReference type="ARBA" id="ARBA00022989"/>
    </source>
</evidence>
<evidence type="ECO:0000256" key="6">
    <source>
        <dbReference type="ARBA" id="ARBA00023136"/>
    </source>
</evidence>
<dbReference type="GO" id="GO:0050479">
    <property type="term" value="F:glyceryl-ether monooxygenase activity"/>
    <property type="evidence" value="ECO:0007669"/>
    <property type="project" value="TreeGrafter"/>
</dbReference>
<keyword evidence="6 8" id="KW-0472">Membrane</keyword>
<comment type="caution">
    <text evidence="10">The sequence shown here is derived from an EMBL/GenBank/DDBJ whole genome shotgun (WGS) entry which is preliminary data.</text>
</comment>
<gene>
    <name evidence="10" type="ORF">FHS49_000566</name>
</gene>
<feature type="transmembrane region" description="Helical" evidence="8">
    <location>
        <begin position="79"/>
        <end position="96"/>
    </location>
</feature>
<evidence type="ECO:0000256" key="1">
    <source>
        <dbReference type="ARBA" id="ARBA00004127"/>
    </source>
</evidence>
<dbReference type="GO" id="GO:0005506">
    <property type="term" value="F:iron ion binding"/>
    <property type="evidence" value="ECO:0007669"/>
    <property type="project" value="InterPro"/>
</dbReference>
<evidence type="ECO:0000256" key="4">
    <source>
        <dbReference type="ARBA" id="ARBA00023002"/>
    </source>
</evidence>
<evidence type="ECO:0000259" key="9">
    <source>
        <dbReference type="Pfam" id="PF04116"/>
    </source>
</evidence>
<keyword evidence="2 8" id="KW-0812">Transmembrane</keyword>
<dbReference type="InterPro" id="IPR051689">
    <property type="entry name" value="Sterol_desaturase/TMEM195"/>
</dbReference>
<accession>A0A7W9EE30</accession>
<feature type="transmembrane region" description="Helical" evidence="8">
    <location>
        <begin position="12"/>
        <end position="28"/>
    </location>
</feature>
<dbReference type="AlphaFoldDB" id="A0A7W9EE30"/>
<proteinExistence type="predicted"/>
<dbReference type="InterPro" id="IPR006694">
    <property type="entry name" value="Fatty_acid_hydroxylase"/>
</dbReference>
<evidence type="ECO:0000256" key="8">
    <source>
        <dbReference type="SAM" id="Phobius"/>
    </source>
</evidence>
<dbReference type="GO" id="GO:0008610">
    <property type="term" value="P:lipid biosynthetic process"/>
    <property type="evidence" value="ECO:0007669"/>
    <property type="project" value="InterPro"/>
</dbReference>
<protein>
    <submittedName>
        <fullName evidence="10">Sterol desaturase/sphingolipid hydroxylase (Fatty acid hydroxylase superfamily)</fullName>
    </submittedName>
</protein>
<dbReference type="Proteomes" id="UP000549617">
    <property type="component" value="Unassembled WGS sequence"/>
</dbReference>
<dbReference type="GO" id="GO:0012505">
    <property type="term" value="C:endomembrane system"/>
    <property type="evidence" value="ECO:0007669"/>
    <property type="project" value="UniProtKB-SubCell"/>
</dbReference>
<dbReference type="GO" id="GO:0016020">
    <property type="term" value="C:membrane"/>
    <property type="evidence" value="ECO:0007669"/>
    <property type="project" value="GOC"/>
</dbReference>
<evidence type="ECO:0000313" key="11">
    <source>
        <dbReference type="Proteomes" id="UP000549617"/>
    </source>
</evidence>
<keyword evidence="4" id="KW-0560">Oxidoreductase</keyword>
<organism evidence="10 11">
    <name type="scientific">Sphingobium boeckii</name>
    <dbReference type="NCBI Taxonomy" id="1082345"/>
    <lineage>
        <taxon>Bacteria</taxon>
        <taxon>Pseudomonadati</taxon>
        <taxon>Pseudomonadota</taxon>
        <taxon>Alphaproteobacteria</taxon>
        <taxon>Sphingomonadales</taxon>
        <taxon>Sphingomonadaceae</taxon>
        <taxon>Sphingobium</taxon>
    </lineage>
</organism>
<keyword evidence="11" id="KW-1185">Reference proteome</keyword>
<dbReference type="EMBL" id="JACIJC010000001">
    <property type="protein sequence ID" value="MBB5684575.1"/>
    <property type="molecule type" value="Genomic_DNA"/>
</dbReference>